<reference evidence="1" key="2">
    <citation type="journal article" date="2015" name="Fish Shellfish Immunol.">
        <title>Early steps in the European eel (Anguilla anguilla)-Vibrio vulnificus interaction in the gills: Role of the RtxA13 toxin.</title>
        <authorList>
            <person name="Callol A."/>
            <person name="Pajuelo D."/>
            <person name="Ebbesson L."/>
            <person name="Teles M."/>
            <person name="MacKenzie S."/>
            <person name="Amaro C."/>
        </authorList>
    </citation>
    <scope>NUCLEOTIDE SEQUENCE</scope>
</reference>
<name>A0A0E9WBB3_ANGAN</name>
<organism evidence="1">
    <name type="scientific">Anguilla anguilla</name>
    <name type="common">European freshwater eel</name>
    <name type="synonym">Muraena anguilla</name>
    <dbReference type="NCBI Taxonomy" id="7936"/>
    <lineage>
        <taxon>Eukaryota</taxon>
        <taxon>Metazoa</taxon>
        <taxon>Chordata</taxon>
        <taxon>Craniata</taxon>
        <taxon>Vertebrata</taxon>
        <taxon>Euteleostomi</taxon>
        <taxon>Actinopterygii</taxon>
        <taxon>Neopterygii</taxon>
        <taxon>Teleostei</taxon>
        <taxon>Anguilliformes</taxon>
        <taxon>Anguillidae</taxon>
        <taxon>Anguilla</taxon>
    </lineage>
</organism>
<dbReference type="AlphaFoldDB" id="A0A0E9WBB3"/>
<sequence length="19" mass="2381">MRRFTQNTARIVYDQRPID</sequence>
<proteinExistence type="predicted"/>
<dbReference type="EMBL" id="GBXM01021819">
    <property type="protein sequence ID" value="JAH86758.1"/>
    <property type="molecule type" value="Transcribed_RNA"/>
</dbReference>
<protein>
    <submittedName>
        <fullName evidence="1">Uncharacterized protein</fullName>
    </submittedName>
</protein>
<reference evidence="1" key="1">
    <citation type="submission" date="2014-11" db="EMBL/GenBank/DDBJ databases">
        <authorList>
            <person name="Amaro Gonzalez C."/>
        </authorList>
    </citation>
    <scope>NUCLEOTIDE SEQUENCE</scope>
</reference>
<evidence type="ECO:0000313" key="1">
    <source>
        <dbReference type="EMBL" id="JAH86758.1"/>
    </source>
</evidence>
<accession>A0A0E9WBB3</accession>